<dbReference type="Gene3D" id="3.40.50.10240">
    <property type="entry name" value="Thiamin pyrophosphokinase, catalytic domain"/>
    <property type="match status" value="1"/>
</dbReference>
<gene>
    <name evidence="7" type="ORF">AALT52_06205</name>
</gene>
<dbReference type="InterPro" id="IPR007373">
    <property type="entry name" value="Thiamin_PyroPKinase_B1-bd"/>
</dbReference>
<dbReference type="NCBIfam" id="TIGR01378">
    <property type="entry name" value="thi_PPkinase"/>
    <property type="match status" value="1"/>
</dbReference>
<dbReference type="EC" id="2.7.6.2" evidence="5"/>
<evidence type="ECO:0000256" key="2">
    <source>
        <dbReference type="ARBA" id="ARBA00022741"/>
    </source>
</evidence>
<feature type="domain" description="Thiamin pyrophosphokinase thiamin-binding" evidence="6">
    <location>
        <begin position="144"/>
        <end position="207"/>
    </location>
</feature>
<evidence type="ECO:0000256" key="4">
    <source>
        <dbReference type="ARBA" id="ARBA00022840"/>
    </source>
</evidence>
<reference evidence="7 8" key="1">
    <citation type="submission" date="2024-03" db="EMBL/GenBank/DDBJ databases">
        <title>Mouse gut bacterial collection (mGBC) of GemPharmatech.</title>
        <authorList>
            <person name="He Y."/>
            <person name="Dong L."/>
            <person name="Wu D."/>
            <person name="Gao X."/>
            <person name="Lin Z."/>
        </authorList>
    </citation>
    <scope>NUCLEOTIDE SEQUENCE [LARGE SCALE GENOMIC DNA]</scope>
    <source>
        <strain evidence="7 8">15-30</strain>
    </source>
</reference>
<dbReference type="CDD" id="cd07995">
    <property type="entry name" value="TPK"/>
    <property type="match status" value="1"/>
</dbReference>
<dbReference type="Proteomes" id="UP001565236">
    <property type="component" value="Unassembled WGS sequence"/>
</dbReference>
<dbReference type="GO" id="GO:0004788">
    <property type="term" value="F:thiamine diphosphokinase activity"/>
    <property type="evidence" value="ECO:0007669"/>
    <property type="project" value="UniProtKB-EC"/>
</dbReference>
<dbReference type="PANTHER" id="PTHR41299:SF1">
    <property type="entry name" value="THIAMINE PYROPHOSPHOKINASE"/>
    <property type="match status" value="1"/>
</dbReference>
<dbReference type="EMBL" id="JBCLUF010000019">
    <property type="protein sequence ID" value="MEY8662476.1"/>
    <property type="molecule type" value="Genomic_DNA"/>
</dbReference>
<dbReference type="Pfam" id="PF04263">
    <property type="entry name" value="TPK_catalytic"/>
    <property type="match status" value="1"/>
</dbReference>
<name>A0ABV4DSV8_9LACO</name>
<evidence type="ECO:0000259" key="6">
    <source>
        <dbReference type="SMART" id="SM00983"/>
    </source>
</evidence>
<evidence type="ECO:0000256" key="5">
    <source>
        <dbReference type="NCBIfam" id="TIGR01378"/>
    </source>
</evidence>
<comment type="caution">
    <text evidence="7">The sequence shown here is derived from an EMBL/GenBank/DDBJ whole genome shotgun (WGS) entry which is preliminary data.</text>
</comment>
<dbReference type="InterPro" id="IPR007371">
    <property type="entry name" value="TPK_catalytic"/>
</dbReference>
<keyword evidence="4" id="KW-0067">ATP-binding</keyword>
<evidence type="ECO:0000256" key="1">
    <source>
        <dbReference type="ARBA" id="ARBA00022679"/>
    </source>
</evidence>
<protein>
    <recommendedName>
        <fullName evidence="5">Thiamine diphosphokinase</fullName>
        <ecNumber evidence="5">2.7.6.2</ecNumber>
    </recommendedName>
</protein>
<dbReference type="InterPro" id="IPR006282">
    <property type="entry name" value="Thi_PPkinase"/>
</dbReference>
<evidence type="ECO:0000256" key="3">
    <source>
        <dbReference type="ARBA" id="ARBA00022777"/>
    </source>
</evidence>
<keyword evidence="1 7" id="KW-0808">Transferase</keyword>
<dbReference type="InterPro" id="IPR053149">
    <property type="entry name" value="TPK"/>
</dbReference>
<accession>A0ABV4DSV8</accession>
<keyword evidence="3" id="KW-0418">Kinase</keyword>
<sequence length="214" mass="23855">MELNILTGGPVEFLPPDILKKAKADTWIGVDHGAVYLAQHGIRPLFSIGDFDSATPKEQALVRKFSHKLITAIPEKDQTDTELALLECELTYSPERINIYGATGGRLDHFLANLLSVLNIDFPKLVEKVCFIDRQNLITFYLPGEHELRKAPEMKYLAFIPLTAVTGLTLSDEKYRLTDQKTAGPLAYISNEFLGSTAHFKFTSGVVCVIQSRD</sequence>
<proteinExistence type="predicted"/>
<dbReference type="PANTHER" id="PTHR41299">
    <property type="entry name" value="THIAMINE PYROPHOSPHOKINASE"/>
    <property type="match status" value="1"/>
</dbReference>
<dbReference type="SMART" id="SM00983">
    <property type="entry name" value="TPK_B1_binding"/>
    <property type="match status" value="1"/>
</dbReference>
<keyword evidence="8" id="KW-1185">Reference proteome</keyword>
<organism evidence="7 8">
    <name type="scientific">Ligilactobacillus faecis</name>
    <dbReference type="NCBI Taxonomy" id="762833"/>
    <lineage>
        <taxon>Bacteria</taxon>
        <taxon>Bacillati</taxon>
        <taxon>Bacillota</taxon>
        <taxon>Bacilli</taxon>
        <taxon>Lactobacillales</taxon>
        <taxon>Lactobacillaceae</taxon>
        <taxon>Ligilactobacillus</taxon>
    </lineage>
</organism>
<evidence type="ECO:0000313" key="8">
    <source>
        <dbReference type="Proteomes" id="UP001565236"/>
    </source>
</evidence>
<dbReference type="RefSeq" id="WP_369942071.1">
    <property type="nucleotide sequence ID" value="NZ_JBCLUF010000019.1"/>
</dbReference>
<dbReference type="InterPro" id="IPR036759">
    <property type="entry name" value="TPK_catalytic_sf"/>
</dbReference>
<dbReference type="SUPFAM" id="SSF63999">
    <property type="entry name" value="Thiamin pyrophosphokinase, catalytic domain"/>
    <property type="match status" value="1"/>
</dbReference>
<dbReference type="Pfam" id="PF04265">
    <property type="entry name" value="TPK_B1_binding"/>
    <property type="match status" value="1"/>
</dbReference>
<evidence type="ECO:0000313" key="7">
    <source>
        <dbReference type="EMBL" id="MEY8662476.1"/>
    </source>
</evidence>
<keyword evidence="2" id="KW-0547">Nucleotide-binding</keyword>